<dbReference type="NCBIfam" id="TIGR01129">
    <property type="entry name" value="secD"/>
    <property type="match status" value="1"/>
</dbReference>
<reference evidence="13" key="1">
    <citation type="submission" date="2020-02" db="EMBL/GenBank/DDBJ databases">
        <authorList>
            <person name="Meier V. D."/>
        </authorList>
    </citation>
    <scope>NUCLEOTIDE SEQUENCE</scope>
    <source>
        <strain evidence="13">AVDCRST_MAG68</strain>
    </source>
</reference>
<evidence type="ECO:0000256" key="7">
    <source>
        <dbReference type="ARBA" id="ARBA00023010"/>
    </source>
</evidence>
<feature type="transmembrane region" description="Helical" evidence="9">
    <location>
        <begin position="468"/>
        <end position="492"/>
    </location>
</feature>
<evidence type="ECO:0000256" key="1">
    <source>
        <dbReference type="ARBA" id="ARBA00004651"/>
    </source>
</evidence>
<keyword evidence="8 9" id="KW-0472">Membrane</keyword>
<evidence type="ECO:0000259" key="11">
    <source>
        <dbReference type="Pfam" id="PF21760"/>
    </source>
</evidence>
<name>A0A6J4KDP7_9BACT</name>
<dbReference type="InterPro" id="IPR001036">
    <property type="entry name" value="Acrflvin-R"/>
</dbReference>
<evidence type="ECO:0000256" key="3">
    <source>
        <dbReference type="ARBA" id="ARBA00022475"/>
    </source>
</evidence>
<dbReference type="PRINTS" id="PR00702">
    <property type="entry name" value="ACRIFLAVINRP"/>
</dbReference>
<evidence type="ECO:0000256" key="9">
    <source>
        <dbReference type="HAMAP-Rule" id="MF_01463"/>
    </source>
</evidence>
<dbReference type="Gene3D" id="3.30.1360.200">
    <property type="match status" value="1"/>
</dbReference>
<dbReference type="Pfam" id="PF02355">
    <property type="entry name" value="SecD_SecF_C"/>
    <property type="match status" value="1"/>
</dbReference>
<organism evidence="13">
    <name type="scientific">uncultured Gemmatimonadota bacterium</name>
    <dbReference type="NCBI Taxonomy" id="203437"/>
    <lineage>
        <taxon>Bacteria</taxon>
        <taxon>Pseudomonadati</taxon>
        <taxon>Gemmatimonadota</taxon>
        <taxon>environmental samples</taxon>
    </lineage>
</organism>
<evidence type="ECO:0000256" key="6">
    <source>
        <dbReference type="ARBA" id="ARBA00022989"/>
    </source>
</evidence>
<keyword evidence="5 9" id="KW-0653">Protein transport</keyword>
<feature type="domain" description="Protein export membrane protein SecD/SecF C-terminal" evidence="10">
    <location>
        <begin position="359"/>
        <end position="527"/>
    </location>
</feature>
<dbReference type="HAMAP" id="MF_01463_B">
    <property type="entry name" value="SecD_B"/>
    <property type="match status" value="1"/>
</dbReference>
<evidence type="ECO:0000259" key="10">
    <source>
        <dbReference type="Pfam" id="PF02355"/>
    </source>
</evidence>
<dbReference type="Gene3D" id="1.20.1640.10">
    <property type="entry name" value="Multidrug efflux transporter AcrB transmembrane domain"/>
    <property type="match status" value="1"/>
</dbReference>
<dbReference type="GO" id="GO:0005886">
    <property type="term" value="C:plasma membrane"/>
    <property type="evidence" value="ECO:0007669"/>
    <property type="project" value="UniProtKB-SubCell"/>
</dbReference>
<proteinExistence type="inferred from homology"/>
<dbReference type="Pfam" id="PF22599">
    <property type="entry name" value="SecDF_P1_head"/>
    <property type="match status" value="1"/>
</dbReference>
<evidence type="ECO:0000256" key="4">
    <source>
        <dbReference type="ARBA" id="ARBA00022692"/>
    </source>
</evidence>
<feature type="transmembrane region" description="Helical" evidence="9">
    <location>
        <begin position="504"/>
        <end position="527"/>
    </location>
</feature>
<dbReference type="InterPro" id="IPR022813">
    <property type="entry name" value="SecD/SecF_arch_bac"/>
</dbReference>
<protein>
    <recommendedName>
        <fullName evidence="9">Protein translocase subunit SecD</fullName>
    </recommendedName>
</protein>
<dbReference type="Pfam" id="PF21760">
    <property type="entry name" value="SecD_1st"/>
    <property type="match status" value="1"/>
</dbReference>
<keyword evidence="4 9" id="KW-0812">Transmembrane</keyword>
<dbReference type="NCBIfam" id="TIGR00916">
    <property type="entry name" value="2A0604s01"/>
    <property type="match status" value="1"/>
</dbReference>
<dbReference type="GO" id="GO:0015450">
    <property type="term" value="F:protein-transporting ATPase activity"/>
    <property type="evidence" value="ECO:0007669"/>
    <property type="project" value="InterPro"/>
</dbReference>
<dbReference type="InterPro" id="IPR005791">
    <property type="entry name" value="SecD"/>
</dbReference>
<gene>
    <name evidence="9" type="primary">secD</name>
    <name evidence="13" type="ORF">AVDCRST_MAG68-683</name>
</gene>
<keyword evidence="3 9" id="KW-1003">Cell membrane</keyword>
<dbReference type="AlphaFoldDB" id="A0A6J4KDP7"/>
<accession>A0A6J4KDP7</accession>
<comment type="subcellular location">
    <subcellularLocation>
        <location evidence="1 9">Cell membrane</location>
        <topology evidence="1 9">Multi-pass membrane protein</topology>
    </subcellularLocation>
</comment>
<dbReference type="InterPro" id="IPR054384">
    <property type="entry name" value="SecDF_P1_head"/>
</dbReference>
<comment type="caution">
    <text evidence="9">Lacks conserved residue(s) required for the propagation of feature annotation.</text>
</comment>
<feature type="transmembrane region" description="Helical" evidence="9">
    <location>
        <begin position="426"/>
        <end position="447"/>
    </location>
</feature>
<dbReference type="SUPFAM" id="SSF82866">
    <property type="entry name" value="Multidrug efflux transporter AcrB transmembrane domain"/>
    <property type="match status" value="1"/>
</dbReference>
<comment type="subunit">
    <text evidence="9">Forms a complex with SecF. Part of the essential Sec protein translocation apparatus which comprises SecA, SecYEG and auxiliary proteins SecDF. Other proteins may also be involved.</text>
</comment>
<dbReference type="FunFam" id="1.20.1640.10:FF:000004">
    <property type="entry name" value="Protein translocase subunit SecD"/>
    <property type="match status" value="1"/>
</dbReference>
<feature type="transmembrane region" description="Helical" evidence="9">
    <location>
        <begin position="400"/>
        <end position="420"/>
    </location>
</feature>
<feature type="domain" description="SecDF P1 head subdomain" evidence="12">
    <location>
        <begin position="253"/>
        <end position="354"/>
    </location>
</feature>
<evidence type="ECO:0000256" key="5">
    <source>
        <dbReference type="ARBA" id="ARBA00022927"/>
    </source>
</evidence>
<dbReference type="GO" id="GO:0006605">
    <property type="term" value="P:protein targeting"/>
    <property type="evidence" value="ECO:0007669"/>
    <property type="project" value="UniProtKB-UniRule"/>
</dbReference>
<comment type="similarity">
    <text evidence="9">Belongs to the SecD/SecF family. SecD subfamily.</text>
</comment>
<dbReference type="InterPro" id="IPR048631">
    <property type="entry name" value="SecD_1st"/>
</dbReference>
<dbReference type="GO" id="GO:0065002">
    <property type="term" value="P:intracellular protein transmembrane transport"/>
    <property type="evidence" value="ECO:0007669"/>
    <property type="project" value="UniProtKB-UniRule"/>
</dbReference>
<dbReference type="EMBL" id="CADCTW010000031">
    <property type="protein sequence ID" value="CAA9301996.1"/>
    <property type="molecule type" value="Genomic_DNA"/>
</dbReference>
<dbReference type="InterPro" id="IPR055344">
    <property type="entry name" value="SecD_SecF_C_bact"/>
</dbReference>
<dbReference type="Gene3D" id="3.30.70.3220">
    <property type="match status" value="1"/>
</dbReference>
<feature type="transmembrane region" description="Helical" evidence="9">
    <location>
        <begin position="378"/>
        <end position="395"/>
    </location>
</feature>
<evidence type="ECO:0000256" key="8">
    <source>
        <dbReference type="ARBA" id="ARBA00023136"/>
    </source>
</evidence>
<evidence type="ECO:0000313" key="13">
    <source>
        <dbReference type="EMBL" id="CAA9301996.1"/>
    </source>
</evidence>
<dbReference type="PANTHER" id="PTHR30081:SF1">
    <property type="entry name" value="PROTEIN TRANSLOCASE SUBUNIT SECD"/>
    <property type="match status" value="1"/>
</dbReference>
<feature type="domain" description="Protein translocase subunit SecDF P1" evidence="11">
    <location>
        <begin position="74"/>
        <end position="131"/>
    </location>
</feature>
<dbReference type="InterPro" id="IPR048634">
    <property type="entry name" value="SecD_SecF_C"/>
</dbReference>
<sequence length="538" mass="57555">MFQKLRARVGLIVLVSLASLFFLYRNYMRPAEAGGPPSRQAVTLGLDLQGGSYYALELDQTNQRMNSEQRADAIERALTVVRMRVDELGVAEPLVQKSGEDRIIVQLAGLKEGNRAKEVLQKTAFLEFQIVRPMTELQAVLPRMDQAVVRAFPAAGQGTAGSPAATNPVGGILQTAPKAGDSAKAAAPAATATPLTAKLTPGPQPGSLAVKRTDEAQVTRWLNSPEVQRVLPRGTTLLWGVPEAEENPEYRSLWFVENRAIMTGEHLENAIAQSDQFGRPVVVFELTSVAGRRFEKETGAHINEQMAIVLDDRVYTAPSIRGQIGRNGQIDMGSAKLEDASALALVLRAGALPAPLRVVEERSVGASLGQDSIRNGQIAGIVGVLIVIGMMLLFYKFSGLLAVAALGLYVLFVLGALAMLDATLTFPGIAGLILSIGMAVDANVLVYERIREELDAGRNVKAAVNEGFQNALSAIVDSNLTTLITAAILYYVGTGAVKGFAVTLAMGIVASMFTAIFVTRTLFLAYLQRRPAAQSLSI</sequence>
<dbReference type="GO" id="GO:0043952">
    <property type="term" value="P:protein transport by the Sec complex"/>
    <property type="evidence" value="ECO:0007669"/>
    <property type="project" value="UniProtKB-UniRule"/>
</dbReference>
<keyword evidence="6 9" id="KW-1133">Transmembrane helix</keyword>
<comment type="function">
    <text evidence="9">Part of the Sec protein translocase complex. Interacts with the SecYEG preprotein conducting channel. SecDF uses the proton motive force (PMF) to complete protein translocation after the ATP-dependent function of SecA.</text>
</comment>
<dbReference type="PANTHER" id="PTHR30081">
    <property type="entry name" value="PROTEIN-EXPORT MEMBRANE PROTEIN SEC"/>
    <property type="match status" value="1"/>
</dbReference>
<keyword evidence="2 9" id="KW-0813">Transport</keyword>
<evidence type="ECO:0000256" key="2">
    <source>
        <dbReference type="ARBA" id="ARBA00022448"/>
    </source>
</evidence>
<evidence type="ECO:0000259" key="12">
    <source>
        <dbReference type="Pfam" id="PF22599"/>
    </source>
</evidence>
<keyword evidence="7 9" id="KW-0811">Translocation</keyword>